<evidence type="ECO:0000313" key="4">
    <source>
        <dbReference type="EMBL" id="CAF3627381.1"/>
    </source>
</evidence>
<dbReference type="InterPro" id="IPR029044">
    <property type="entry name" value="Nucleotide-diphossugar_trans"/>
</dbReference>
<dbReference type="GO" id="GO:0000032">
    <property type="term" value="P:cell wall mannoprotein biosynthetic process"/>
    <property type="evidence" value="ECO:0007669"/>
    <property type="project" value="TreeGrafter"/>
</dbReference>
<organism evidence="4 5">
    <name type="scientific">Rotaria sordida</name>
    <dbReference type="NCBI Taxonomy" id="392033"/>
    <lineage>
        <taxon>Eukaryota</taxon>
        <taxon>Metazoa</taxon>
        <taxon>Spiralia</taxon>
        <taxon>Gnathifera</taxon>
        <taxon>Rotifera</taxon>
        <taxon>Eurotatoria</taxon>
        <taxon>Bdelloidea</taxon>
        <taxon>Philodinida</taxon>
        <taxon>Philodinidae</taxon>
        <taxon>Rotaria</taxon>
    </lineage>
</organism>
<evidence type="ECO:0000256" key="1">
    <source>
        <dbReference type="ARBA" id="ARBA00007677"/>
    </source>
</evidence>
<protein>
    <submittedName>
        <fullName evidence="4">Uncharacterized protein</fullName>
    </submittedName>
</protein>
<dbReference type="SUPFAM" id="SSF53448">
    <property type="entry name" value="Nucleotide-diphospho-sugar transferases"/>
    <property type="match status" value="1"/>
</dbReference>
<dbReference type="GO" id="GO:0006487">
    <property type="term" value="P:protein N-linked glycosylation"/>
    <property type="evidence" value="ECO:0007669"/>
    <property type="project" value="TreeGrafter"/>
</dbReference>
<dbReference type="GO" id="GO:0016020">
    <property type="term" value="C:membrane"/>
    <property type="evidence" value="ECO:0007669"/>
    <property type="project" value="InterPro"/>
</dbReference>
<comment type="caution">
    <text evidence="4">The sequence shown here is derived from an EMBL/GenBank/DDBJ whole genome shotgun (WGS) entry which is preliminary data.</text>
</comment>
<gene>
    <name evidence="4" type="ORF">OTI717_LOCUS8129</name>
    <name evidence="3" type="ORF">RFH988_LOCUS17555</name>
</gene>
<dbReference type="EMBL" id="CAJOAX010000636">
    <property type="protein sequence ID" value="CAF3627381.1"/>
    <property type="molecule type" value="Genomic_DNA"/>
</dbReference>
<reference evidence="4" key="1">
    <citation type="submission" date="2021-02" db="EMBL/GenBank/DDBJ databases">
        <authorList>
            <person name="Nowell W R."/>
        </authorList>
    </citation>
    <scope>NUCLEOTIDE SEQUENCE</scope>
</reference>
<dbReference type="GO" id="GO:0005794">
    <property type="term" value="C:Golgi apparatus"/>
    <property type="evidence" value="ECO:0007669"/>
    <property type="project" value="TreeGrafter"/>
</dbReference>
<evidence type="ECO:0000313" key="3">
    <source>
        <dbReference type="EMBL" id="CAF1066818.1"/>
    </source>
</evidence>
<dbReference type="Proteomes" id="UP000663882">
    <property type="component" value="Unassembled WGS sequence"/>
</dbReference>
<dbReference type="InterPro" id="IPR002685">
    <property type="entry name" value="Glyco_trans_15"/>
</dbReference>
<comment type="similarity">
    <text evidence="1">Belongs to the glycosyltransferase 15 family.</text>
</comment>
<dbReference type="GO" id="GO:0000026">
    <property type="term" value="F:alpha-1,2-mannosyltransferase activity"/>
    <property type="evidence" value="ECO:0007669"/>
    <property type="project" value="TreeGrafter"/>
</dbReference>
<dbReference type="Proteomes" id="UP000663823">
    <property type="component" value="Unassembled WGS sequence"/>
</dbReference>
<dbReference type="OrthoDB" id="439943at2759"/>
<dbReference type="PANTHER" id="PTHR31121:SF6">
    <property type="entry name" value="ALPHA-1,2 MANNOSYLTRANSFERASE KTR1"/>
    <property type="match status" value="1"/>
</dbReference>
<dbReference type="AlphaFoldDB" id="A0A818PR35"/>
<dbReference type="PANTHER" id="PTHR31121">
    <property type="entry name" value="ALPHA-1,2 MANNOSYLTRANSFERASE KTR1"/>
    <property type="match status" value="1"/>
</dbReference>
<accession>A0A818PR35</accession>
<proteinExistence type="inferred from homology"/>
<evidence type="ECO:0000313" key="5">
    <source>
        <dbReference type="Proteomes" id="UP000663823"/>
    </source>
</evidence>
<evidence type="ECO:0000256" key="2">
    <source>
        <dbReference type="ARBA" id="ARBA00022679"/>
    </source>
</evidence>
<keyword evidence="2" id="KW-0808">Transferase</keyword>
<dbReference type="EMBL" id="CAJNOO010000943">
    <property type="protein sequence ID" value="CAF1066818.1"/>
    <property type="molecule type" value="Genomic_DNA"/>
</dbReference>
<dbReference type="Gene3D" id="3.90.550.10">
    <property type="entry name" value="Spore Coat Polysaccharide Biosynthesis Protein SpsA, Chain A"/>
    <property type="match status" value="1"/>
</dbReference>
<sequence length="325" mass="38664">MVYLPLTILFNDTNKNSLVILKEQSYRGCIATLIRSDNLISLNKLLNMLNSLSLFFKNIHNYTIYLFHESTLTNKTKEQILHCSSNLKIKFYEIYFNITIQTDRSGYASMCQFWSYDIWFKYNYLQKQQCDYVMRFDDDSYLINSTQYDLFDEFHKNQLDYAYRVIYHDTNGLDFLQKNLRMFLPKNQTRRSCIQGLCTYLNGPVSYDGLAIYNNFFIIRLNLIYEHSIIEKYLKQLISINAFYHYHIGDANIQTICLLLIEKPLKISFFKFPYNHNVHGASDIHSTFTFHSATALAWHYQMKVPNITCKKLYIAAKYHMIIKNL</sequence>
<name>A0A818PR35_9BILA</name>